<dbReference type="InterPro" id="IPR040079">
    <property type="entry name" value="Glutathione_S-Trfase"/>
</dbReference>
<dbReference type="STRING" id="28092.WM40_10395"/>
<dbReference type="Proteomes" id="UP000033618">
    <property type="component" value="Unassembled WGS sequence"/>
</dbReference>
<dbReference type="SFLD" id="SFLDG01150">
    <property type="entry name" value="Main.1:_Beta-like"/>
    <property type="match status" value="1"/>
</dbReference>
<evidence type="ECO:0000313" key="8">
    <source>
        <dbReference type="Proteomes" id="UP000033618"/>
    </source>
</evidence>
<dbReference type="Gene3D" id="3.40.30.10">
    <property type="entry name" value="Glutaredoxin"/>
    <property type="match status" value="1"/>
</dbReference>
<keyword evidence="8" id="KW-1185">Reference proteome</keyword>
<feature type="domain" description="GST N-terminal" evidence="5">
    <location>
        <begin position="1"/>
        <end position="81"/>
    </location>
</feature>
<dbReference type="RefSeq" id="WP_024903852.1">
    <property type="nucleotide sequence ID" value="NZ_CADFGU010000011.1"/>
</dbReference>
<evidence type="ECO:0000256" key="1">
    <source>
        <dbReference type="ARBA" id="ARBA00012452"/>
    </source>
</evidence>
<evidence type="ECO:0000256" key="2">
    <source>
        <dbReference type="ARBA" id="ARBA00022679"/>
    </source>
</evidence>
<accession>A0A0F5K1B9</accession>
<dbReference type="EC" id="2.5.1.18" evidence="1"/>
<dbReference type="GO" id="GO:0005737">
    <property type="term" value="C:cytoplasm"/>
    <property type="evidence" value="ECO:0007669"/>
    <property type="project" value="UniProtKB-ARBA"/>
</dbReference>
<comment type="catalytic activity">
    <reaction evidence="3">
        <text>RX + glutathione = an S-substituted glutathione + a halide anion + H(+)</text>
        <dbReference type="Rhea" id="RHEA:16437"/>
        <dbReference type="ChEBI" id="CHEBI:15378"/>
        <dbReference type="ChEBI" id="CHEBI:16042"/>
        <dbReference type="ChEBI" id="CHEBI:17792"/>
        <dbReference type="ChEBI" id="CHEBI:57925"/>
        <dbReference type="ChEBI" id="CHEBI:90779"/>
        <dbReference type="EC" id="2.5.1.18"/>
    </reaction>
</comment>
<dbReference type="PANTHER" id="PTHR44051:SF9">
    <property type="entry name" value="GLUTATHIONE S-TRANSFERASE 1"/>
    <property type="match status" value="1"/>
</dbReference>
<dbReference type="Pfam" id="PF02798">
    <property type="entry name" value="GST_N"/>
    <property type="match status" value="1"/>
</dbReference>
<organism evidence="7 8">
    <name type="scientific">Robbsia andropogonis</name>
    <dbReference type="NCBI Taxonomy" id="28092"/>
    <lineage>
        <taxon>Bacteria</taxon>
        <taxon>Pseudomonadati</taxon>
        <taxon>Pseudomonadota</taxon>
        <taxon>Betaproteobacteria</taxon>
        <taxon>Burkholderiales</taxon>
        <taxon>Burkholderiaceae</taxon>
        <taxon>Robbsia</taxon>
    </lineage>
</organism>
<dbReference type="InterPro" id="IPR036282">
    <property type="entry name" value="Glutathione-S-Trfase_C_sf"/>
</dbReference>
<dbReference type="GO" id="GO:0004364">
    <property type="term" value="F:glutathione transferase activity"/>
    <property type="evidence" value="ECO:0007669"/>
    <property type="project" value="UniProtKB-EC"/>
</dbReference>
<dbReference type="SUPFAM" id="SSF52833">
    <property type="entry name" value="Thioredoxin-like"/>
    <property type="match status" value="1"/>
</dbReference>
<dbReference type="Pfam" id="PF00043">
    <property type="entry name" value="GST_C"/>
    <property type="match status" value="1"/>
</dbReference>
<evidence type="ECO:0000256" key="4">
    <source>
        <dbReference type="RuleBase" id="RU003494"/>
    </source>
</evidence>
<dbReference type="PROSITE" id="PS50404">
    <property type="entry name" value="GST_NTER"/>
    <property type="match status" value="1"/>
</dbReference>
<dbReference type="PROSITE" id="PS50405">
    <property type="entry name" value="GST_CTER"/>
    <property type="match status" value="1"/>
</dbReference>
<gene>
    <name evidence="7" type="ORF">WM40_10395</name>
</gene>
<dbReference type="InterPro" id="IPR010987">
    <property type="entry name" value="Glutathione-S-Trfase_C-like"/>
</dbReference>
<dbReference type="CDD" id="cd03046">
    <property type="entry name" value="GST_N_GTT1_like"/>
    <property type="match status" value="1"/>
</dbReference>
<evidence type="ECO:0000256" key="3">
    <source>
        <dbReference type="ARBA" id="ARBA00047960"/>
    </source>
</evidence>
<dbReference type="PANTHER" id="PTHR44051">
    <property type="entry name" value="GLUTATHIONE S-TRANSFERASE-RELATED"/>
    <property type="match status" value="1"/>
</dbReference>
<reference evidence="7 8" key="1">
    <citation type="submission" date="2015-03" db="EMBL/GenBank/DDBJ databases">
        <title>Draft Genome Sequence of Burkholderia andropogonis type strain ICMP2807, isolated from Sorghum bicolor.</title>
        <authorList>
            <person name="Lopes-Santos L."/>
            <person name="Castro D.B."/>
            <person name="Ottoboni L.M."/>
            <person name="Park D."/>
            <person name="Weirc B.S."/>
            <person name="Destefano S.A."/>
        </authorList>
    </citation>
    <scope>NUCLEOTIDE SEQUENCE [LARGE SCALE GENOMIC DNA]</scope>
    <source>
        <strain evidence="7 8">ICMP2807</strain>
    </source>
</reference>
<dbReference type="EMBL" id="LAQU01000008">
    <property type="protein sequence ID" value="KKB63715.1"/>
    <property type="molecule type" value="Genomic_DNA"/>
</dbReference>
<dbReference type="InterPro" id="IPR004045">
    <property type="entry name" value="Glutathione_S-Trfase_N"/>
</dbReference>
<name>A0A0F5K1B9_9BURK</name>
<dbReference type="InterPro" id="IPR004046">
    <property type="entry name" value="GST_C"/>
</dbReference>
<comment type="caution">
    <text evidence="7">The sequence shown here is derived from an EMBL/GenBank/DDBJ whole genome shotgun (WGS) entry which is preliminary data.</text>
</comment>
<dbReference type="AlphaFoldDB" id="A0A0F5K1B9"/>
<dbReference type="PATRIC" id="fig|28092.6.peg.2454"/>
<evidence type="ECO:0000313" key="7">
    <source>
        <dbReference type="EMBL" id="KKB63715.1"/>
    </source>
</evidence>
<dbReference type="OrthoDB" id="9810080at2"/>
<dbReference type="SUPFAM" id="SSF47616">
    <property type="entry name" value="GST C-terminal domain-like"/>
    <property type="match status" value="1"/>
</dbReference>
<dbReference type="Gene3D" id="1.20.1050.10">
    <property type="match status" value="1"/>
</dbReference>
<evidence type="ECO:0000259" key="6">
    <source>
        <dbReference type="PROSITE" id="PS50405"/>
    </source>
</evidence>
<dbReference type="FunFam" id="3.40.30.10:FF:000156">
    <property type="entry name" value="Glutathione S-transferase 1"/>
    <property type="match status" value="1"/>
</dbReference>
<feature type="domain" description="GST C-terminal" evidence="6">
    <location>
        <begin position="87"/>
        <end position="211"/>
    </location>
</feature>
<dbReference type="SFLD" id="SFLDS00019">
    <property type="entry name" value="Glutathione_Transferase_(cytos"/>
    <property type="match status" value="1"/>
</dbReference>
<proteinExistence type="inferred from homology"/>
<evidence type="ECO:0000259" key="5">
    <source>
        <dbReference type="PROSITE" id="PS50404"/>
    </source>
</evidence>
<protein>
    <recommendedName>
        <fullName evidence="1">glutathione transferase</fullName>
        <ecNumber evidence="1">2.5.1.18</ecNumber>
    </recommendedName>
</protein>
<sequence length="213" mass="23890">MLKIHHLGHSQSERILWLCEELDVPYEIEKYTRDPITRLSPPELKALHPLGASPLLETNGLILAESAAIVEYILAKFGNGRLQHGPDHPGFAPYLYWFHFANGNLQPVIMRALTAERCGLANDHPTIKATQERLAKVLALMNDHLSRNACLAGDAFTAADIMTVFSLTTMRLFYPIDLAPYPAIRTYLQRMGERPAYRRAMAKGDPDLTPMLA</sequence>
<dbReference type="SFLD" id="SFLDG00358">
    <property type="entry name" value="Main_(cytGST)"/>
    <property type="match status" value="1"/>
</dbReference>
<comment type="similarity">
    <text evidence="4">Belongs to the GST superfamily.</text>
</comment>
<dbReference type="InterPro" id="IPR036249">
    <property type="entry name" value="Thioredoxin-like_sf"/>
</dbReference>
<dbReference type="GO" id="GO:0004601">
    <property type="term" value="F:peroxidase activity"/>
    <property type="evidence" value="ECO:0007669"/>
    <property type="project" value="UniProtKB-ARBA"/>
</dbReference>
<keyword evidence="2 7" id="KW-0808">Transferase</keyword>